<dbReference type="Gene3D" id="3.10.196.10">
    <property type="entry name" value="Vitamin B12-dependent methionine synthase, activation domain"/>
    <property type="match status" value="1"/>
</dbReference>
<sequence length="196" mass="20823">MFLCNGGKGVAELAASLRGPQAPEVPAGDRAALLATKGGEYQALLAQMVAGRVAEAMAEWTHRWMCAHLLGMVRAATPPPAHLWLTSSPRLSPRQPKVSGVRSSPGYPSLPDHNLKCDIFGLLGAPSKHGPLAGVSLVPETLMQVPTQSVSAIVLPHPEAAHFTVERIGQDQLADYAARRGWDIATATKWLSTLVQ</sequence>
<keyword evidence="1" id="KW-0489">Methyltransferase</keyword>
<name>A0ABQ8UIL8_9EUKA</name>
<evidence type="ECO:0000256" key="1">
    <source>
        <dbReference type="PROSITE-ProRule" id="PRU00346"/>
    </source>
</evidence>
<feature type="domain" description="AdoMet activation" evidence="2">
    <location>
        <begin position="1"/>
        <end position="196"/>
    </location>
</feature>
<comment type="caution">
    <text evidence="3">The sequence shown here is derived from an EMBL/GenBank/DDBJ whole genome shotgun (WGS) entry which is preliminary data.</text>
</comment>
<dbReference type="SUPFAM" id="SSF56507">
    <property type="entry name" value="Methionine synthase activation domain-like"/>
    <property type="match status" value="1"/>
</dbReference>
<keyword evidence="1" id="KW-0808">Transferase</keyword>
<evidence type="ECO:0000259" key="2">
    <source>
        <dbReference type="PROSITE" id="PS50974"/>
    </source>
</evidence>
<dbReference type="PANTHER" id="PTHR45833">
    <property type="entry name" value="METHIONINE SYNTHASE"/>
    <property type="match status" value="1"/>
</dbReference>
<reference evidence="3" key="1">
    <citation type="journal article" date="2022" name="bioRxiv">
        <title>Genomics of Preaxostyla Flagellates Illuminates Evolutionary Transitions and the Path Towards Mitochondrial Loss.</title>
        <authorList>
            <person name="Novak L.V.F."/>
            <person name="Treitli S.C."/>
            <person name="Pyrih J."/>
            <person name="Halakuc P."/>
            <person name="Pipaliya S.V."/>
            <person name="Vacek V."/>
            <person name="Brzon O."/>
            <person name="Soukal P."/>
            <person name="Eme L."/>
            <person name="Dacks J.B."/>
            <person name="Karnkowska A."/>
            <person name="Elias M."/>
            <person name="Hampl V."/>
        </authorList>
    </citation>
    <scope>NUCLEOTIDE SEQUENCE</scope>
    <source>
        <strain evidence="3">RCP-MX</strain>
    </source>
</reference>
<accession>A0ABQ8UIL8</accession>
<proteinExistence type="predicted"/>
<evidence type="ECO:0000313" key="4">
    <source>
        <dbReference type="Proteomes" id="UP001141327"/>
    </source>
</evidence>
<dbReference type="InterPro" id="IPR050554">
    <property type="entry name" value="Met_Synthase/Corrinoid"/>
</dbReference>
<dbReference type="Pfam" id="PF02965">
    <property type="entry name" value="Met_synt_B12"/>
    <property type="match status" value="1"/>
</dbReference>
<dbReference type="Proteomes" id="UP001141327">
    <property type="component" value="Unassembled WGS sequence"/>
</dbReference>
<organism evidence="3 4">
    <name type="scientific">Paratrimastix pyriformis</name>
    <dbReference type="NCBI Taxonomy" id="342808"/>
    <lineage>
        <taxon>Eukaryota</taxon>
        <taxon>Metamonada</taxon>
        <taxon>Preaxostyla</taxon>
        <taxon>Paratrimastigidae</taxon>
        <taxon>Paratrimastix</taxon>
    </lineage>
</organism>
<dbReference type="InterPro" id="IPR004223">
    <property type="entry name" value="VitB12-dep_Met_synth_activ_dom"/>
</dbReference>
<protein>
    <submittedName>
        <fullName evidence="3">Methionine synthase</fullName>
    </submittedName>
</protein>
<dbReference type="InterPro" id="IPR037010">
    <property type="entry name" value="VitB12-dep_Met_synth_activ_sf"/>
</dbReference>
<keyword evidence="4" id="KW-1185">Reference proteome</keyword>
<dbReference type="EMBL" id="JAPMOS010000023">
    <property type="protein sequence ID" value="KAJ4459069.1"/>
    <property type="molecule type" value="Genomic_DNA"/>
</dbReference>
<gene>
    <name evidence="3" type="ORF">PAPYR_5127</name>
</gene>
<evidence type="ECO:0000313" key="3">
    <source>
        <dbReference type="EMBL" id="KAJ4459069.1"/>
    </source>
</evidence>
<dbReference type="PROSITE" id="PS50974">
    <property type="entry name" value="ADOMET_ACTIVATION"/>
    <property type="match status" value="1"/>
</dbReference>